<dbReference type="Proteomes" id="UP001610334">
    <property type="component" value="Unassembled WGS sequence"/>
</dbReference>
<proteinExistence type="predicted"/>
<name>A0ABR4GW59_9EURO</name>
<dbReference type="InterPro" id="IPR053226">
    <property type="entry name" value="Pyrrolopyrazine_biosynth_F"/>
</dbReference>
<organism evidence="1 2">
    <name type="scientific">Aspergillus granulosus</name>
    <dbReference type="NCBI Taxonomy" id="176169"/>
    <lineage>
        <taxon>Eukaryota</taxon>
        <taxon>Fungi</taxon>
        <taxon>Dikarya</taxon>
        <taxon>Ascomycota</taxon>
        <taxon>Pezizomycotina</taxon>
        <taxon>Eurotiomycetes</taxon>
        <taxon>Eurotiomycetidae</taxon>
        <taxon>Eurotiales</taxon>
        <taxon>Aspergillaceae</taxon>
        <taxon>Aspergillus</taxon>
        <taxon>Aspergillus subgen. Nidulantes</taxon>
    </lineage>
</organism>
<evidence type="ECO:0000313" key="2">
    <source>
        <dbReference type="Proteomes" id="UP001610334"/>
    </source>
</evidence>
<dbReference type="PANTHER" id="PTHR48419:SF1">
    <property type="entry name" value="SULFOTRANSFERASE DOMAIN-CONTAINING PROTEIN"/>
    <property type="match status" value="1"/>
</dbReference>
<dbReference type="Gene3D" id="3.40.50.300">
    <property type="entry name" value="P-loop containing nucleotide triphosphate hydrolases"/>
    <property type="match status" value="1"/>
</dbReference>
<reference evidence="1 2" key="1">
    <citation type="submission" date="2024-07" db="EMBL/GenBank/DDBJ databases">
        <title>Section-level genome sequencing and comparative genomics of Aspergillus sections Usti and Cavernicolus.</title>
        <authorList>
            <consortium name="Lawrence Berkeley National Laboratory"/>
            <person name="Nybo J.L."/>
            <person name="Vesth T.C."/>
            <person name="Theobald S."/>
            <person name="Frisvad J.C."/>
            <person name="Larsen T.O."/>
            <person name="Kjaerboelling I."/>
            <person name="Rothschild-Mancinelli K."/>
            <person name="Lyhne E.K."/>
            <person name="Kogle M.E."/>
            <person name="Barry K."/>
            <person name="Clum A."/>
            <person name="Na H."/>
            <person name="Ledsgaard L."/>
            <person name="Lin J."/>
            <person name="Lipzen A."/>
            <person name="Kuo A."/>
            <person name="Riley R."/>
            <person name="Mondo S."/>
            <person name="Labutti K."/>
            <person name="Haridas S."/>
            <person name="Pangalinan J."/>
            <person name="Salamov A.A."/>
            <person name="Simmons B.A."/>
            <person name="Magnuson J.K."/>
            <person name="Chen J."/>
            <person name="Drula E."/>
            <person name="Henrissat B."/>
            <person name="Wiebenga A."/>
            <person name="Lubbers R.J."/>
            <person name="Gomes A.C."/>
            <person name="Makela M.R."/>
            <person name="Stajich J."/>
            <person name="Grigoriev I.V."/>
            <person name="Mortensen U.H."/>
            <person name="De Vries R.P."/>
            <person name="Baker S.E."/>
            <person name="Andersen M.R."/>
        </authorList>
    </citation>
    <scope>NUCLEOTIDE SEQUENCE [LARGE SCALE GENOMIC DNA]</scope>
    <source>
        <strain evidence="1 2">CBS 588.65</strain>
    </source>
</reference>
<accession>A0ABR4GW59</accession>
<sequence>MAINDTSQNNNPPPRLLLVSVPRTASNLLVKILNIQNQPNVLTNEFSGYFFYPAHRATAWGSLLKKPSAQWSDTKKQEVQAAFQECFNAMELYSAQAQTKNKIMFAKEHASWFTNPAAFDGTHDQNAEHPDNQDMYRLRTPDTYGTTQTFSGLNKTVLPDEYLRTWQLAFIIRHPALAWPSMYRAMAKASTLRQMDDDGVEGASLASMTLRWTRMLFDWCLEQSDAPGAPMLLDAHDIIHNPQVLRRFCEQVGLDPALLQFEWNETTEDKVNHEILQNVDRQTGSLFVTTLKGSSSVIKEKAPMTVDIAVEAEKWKAEFGEEIAALIEKAVWDSMPDYENLRAQRMMA</sequence>
<dbReference type="SUPFAM" id="SSF52540">
    <property type="entry name" value="P-loop containing nucleoside triphosphate hydrolases"/>
    <property type="match status" value="1"/>
</dbReference>
<dbReference type="PANTHER" id="PTHR48419">
    <property type="entry name" value="SULFOTRANSFERASE DOMAIN-CONTAINING PROTEIN"/>
    <property type="match status" value="1"/>
</dbReference>
<dbReference type="InterPro" id="IPR027417">
    <property type="entry name" value="P-loop_NTPase"/>
</dbReference>
<dbReference type="EMBL" id="JBFXLT010000143">
    <property type="protein sequence ID" value="KAL2803305.1"/>
    <property type="molecule type" value="Genomic_DNA"/>
</dbReference>
<comment type="caution">
    <text evidence="1">The sequence shown here is derived from an EMBL/GenBank/DDBJ whole genome shotgun (WGS) entry which is preliminary data.</text>
</comment>
<gene>
    <name evidence="1" type="ORF">BJX63DRAFT_440220</name>
</gene>
<evidence type="ECO:0000313" key="1">
    <source>
        <dbReference type="EMBL" id="KAL2803305.1"/>
    </source>
</evidence>
<protein>
    <submittedName>
        <fullName evidence="1">Uncharacterized protein</fullName>
    </submittedName>
</protein>
<keyword evidence="2" id="KW-1185">Reference proteome</keyword>